<keyword evidence="1" id="KW-0472">Membrane</keyword>
<keyword evidence="3" id="KW-1185">Reference proteome</keyword>
<evidence type="ECO:0000256" key="1">
    <source>
        <dbReference type="SAM" id="Phobius"/>
    </source>
</evidence>
<dbReference type="RefSeq" id="XP_062631975.1">
    <property type="nucleotide sequence ID" value="XM_062775991.1"/>
</dbReference>
<keyword evidence="1" id="KW-1133">Transmembrane helix</keyword>
<accession>A0AAF1BRK0</accession>
<dbReference type="AlphaFoldDB" id="A0AAF1BRK0"/>
<feature type="transmembrane region" description="Helical" evidence="1">
    <location>
        <begin position="12"/>
        <end position="33"/>
    </location>
</feature>
<dbReference type="GeneID" id="87812599"/>
<evidence type="ECO:0000313" key="3">
    <source>
        <dbReference type="Proteomes" id="UP000827549"/>
    </source>
</evidence>
<reference evidence="2" key="1">
    <citation type="submission" date="2023-10" db="EMBL/GenBank/DDBJ databases">
        <authorList>
            <person name="Noh H."/>
        </authorList>
    </citation>
    <scope>NUCLEOTIDE SEQUENCE</scope>
    <source>
        <strain evidence="2">DUCC4014</strain>
    </source>
</reference>
<sequence length="101" mass="10836">MPAPVIRSKQKQLVRHLVVLVALFGLVTTALYLPALRSGGDVPRILLPAVLCACFTPAAGKIVYEDYWPRLQQMRGGGGGSGDEEDEVPLVAELPMHAAEV</sequence>
<evidence type="ECO:0000313" key="2">
    <source>
        <dbReference type="EMBL" id="WOO85949.1"/>
    </source>
</evidence>
<protein>
    <submittedName>
        <fullName evidence="2">Uncharacterized protein</fullName>
    </submittedName>
</protein>
<dbReference type="EMBL" id="CP086720">
    <property type="protein sequence ID" value="WOO85949.1"/>
    <property type="molecule type" value="Genomic_DNA"/>
</dbReference>
<feature type="transmembrane region" description="Helical" evidence="1">
    <location>
        <begin position="45"/>
        <end position="64"/>
    </location>
</feature>
<keyword evidence="1" id="KW-0812">Transmembrane</keyword>
<proteinExistence type="predicted"/>
<dbReference type="Proteomes" id="UP000827549">
    <property type="component" value="Chromosome 7"/>
</dbReference>
<organism evidence="2 3">
    <name type="scientific">Vanrija pseudolonga</name>
    <dbReference type="NCBI Taxonomy" id="143232"/>
    <lineage>
        <taxon>Eukaryota</taxon>
        <taxon>Fungi</taxon>
        <taxon>Dikarya</taxon>
        <taxon>Basidiomycota</taxon>
        <taxon>Agaricomycotina</taxon>
        <taxon>Tremellomycetes</taxon>
        <taxon>Trichosporonales</taxon>
        <taxon>Trichosporonaceae</taxon>
        <taxon>Vanrija</taxon>
    </lineage>
</organism>
<gene>
    <name evidence="2" type="ORF">LOC62_07G009438</name>
</gene>
<name>A0AAF1BRK0_9TREE</name>